<dbReference type="GO" id="GO:0005829">
    <property type="term" value="C:cytosol"/>
    <property type="evidence" value="ECO:0007669"/>
    <property type="project" value="UniProtKB-SubCell"/>
</dbReference>
<keyword evidence="7" id="KW-0282">Flagellum</keyword>
<gene>
    <name evidence="7" type="primary">fliS</name>
    <name evidence="7" type="ORF">I7X39_03045</name>
</gene>
<sequence>MYGQASPFAPRHYRPSNMYTRVGLETEVHDASPHRLIAMLFDGLFSALAQAQGALEAGEREVKARALSRAVRILDEGLKAGLNLEAGGPLARQLSELYAYASLRLTQANLRDDLEAILEVRKLLQPVQEAWGAIAPRVESSPVAA</sequence>
<keyword evidence="7" id="KW-0966">Cell projection</keyword>
<comment type="caution">
    <text evidence="7">The sequence shown here is derived from an EMBL/GenBank/DDBJ whole genome shotgun (WGS) entry which is preliminary data.</text>
</comment>
<dbReference type="PANTHER" id="PTHR34773:SF1">
    <property type="entry name" value="FLAGELLAR SECRETION CHAPERONE FLIS"/>
    <property type="match status" value="1"/>
</dbReference>
<dbReference type="RefSeq" id="WP_198109498.1">
    <property type="nucleotide sequence ID" value="NZ_JAEDAK010000002.1"/>
</dbReference>
<evidence type="ECO:0000256" key="6">
    <source>
        <dbReference type="PIRNR" id="PIRNR039090"/>
    </source>
</evidence>
<dbReference type="AlphaFoldDB" id="A0A931IY38"/>
<dbReference type="GO" id="GO:0044780">
    <property type="term" value="P:bacterial-type flagellum assembly"/>
    <property type="evidence" value="ECO:0007669"/>
    <property type="project" value="InterPro"/>
</dbReference>
<dbReference type="CDD" id="cd16098">
    <property type="entry name" value="FliS"/>
    <property type="match status" value="1"/>
</dbReference>
<evidence type="ECO:0000256" key="1">
    <source>
        <dbReference type="ARBA" id="ARBA00004514"/>
    </source>
</evidence>
<organism evidence="7 8">
    <name type="scientific">Inhella proteolytica</name>
    <dbReference type="NCBI Taxonomy" id="2795029"/>
    <lineage>
        <taxon>Bacteria</taxon>
        <taxon>Pseudomonadati</taxon>
        <taxon>Pseudomonadota</taxon>
        <taxon>Betaproteobacteria</taxon>
        <taxon>Burkholderiales</taxon>
        <taxon>Sphaerotilaceae</taxon>
        <taxon>Inhella</taxon>
    </lineage>
</organism>
<evidence type="ECO:0000313" key="8">
    <source>
        <dbReference type="Proteomes" id="UP000613266"/>
    </source>
</evidence>
<dbReference type="PANTHER" id="PTHR34773">
    <property type="entry name" value="FLAGELLAR SECRETION CHAPERONE FLIS"/>
    <property type="match status" value="1"/>
</dbReference>
<reference evidence="7" key="1">
    <citation type="submission" date="2020-12" db="EMBL/GenBank/DDBJ databases">
        <title>The genome sequence of Inhella sp. 1Y17.</title>
        <authorList>
            <person name="Liu Y."/>
        </authorList>
    </citation>
    <scope>NUCLEOTIDE SEQUENCE</scope>
    <source>
        <strain evidence="7">1Y17</strain>
    </source>
</reference>
<comment type="similarity">
    <text evidence="2 6">Belongs to the FliS family.</text>
</comment>
<dbReference type="Gene3D" id="1.20.120.340">
    <property type="entry name" value="Flagellar protein FliS"/>
    <property type="match status" value="1"/>
</dbReference>
<dbReference type="SUPFAM" id="SSF101116">
    <property type="entry name" value="Flagellar export chaperone FliS"/>
    <property type="match status" value="1"/>
</dbReference>
<evidence type="ECO:0000256" key="2">
    <source>
        <dbReference type="ARBA" id="ARBA00008787"/>
    </source>
</evidence>
<dbReference type="NCBIfam" id="TIGR00208">
    <property type="entry name" value="fliS"/>
    <property type="match status" value="1"/>
</dbReference>
<evidence type="ECO:0000256" key="5">
    <source>
        <dbReference type="ARBA" id="ARBA00023186"/>
    </source>
</evidence>
<keyword evidence="8" id="KW-1185">Reference proteome</keyword>
<evidence type="ECO:0000313" key="7">
    <source>
        <dbReference type="EMBL" id="MBH9575874.1"/>
    </source>
</evidence>
<keyword evidence="7" id="KW-0969">Cilium</keyword>
<accession>A0A931IY38</accession>
<dbReference type="GO" id="GO:0071973">
    <property type="term" value="P:bacterial-type flagellum-dependent cell motility"/>
    <property type="evidence" value="ECO:0007669"/>
    <property type="project" value="TreeGrafter"/>
</dbReference>
<dbReference type="PIRSF" id="PIRSF039090">
    <property type="entry name" value="Flis"/>
    <property type="match status" value="1"/>
</dbReference>
<evidence type="ECO:0000256" key="3">
    <source>
        <dbReference type="ARBA" id="ARBA00022490"/>
    </source>
</evidence>
<comment type="subcellular location">
    <subcellularLocation>
        <location evidence="1 6">Cytoplasm</location>
        <location evidence="1 6">Cytosol</location>
    </subcellularLocation>
</comment>
<dbReference type="InterPro" id="IPR003713">
    <property type="entry name" value="FliS"/>
</dbReference>
<name>A0A931IY38_9BURK</name>
<proteinExistence type="inferred from homology"/>
<dbReference type="InterPro" id="IPR036584">
    <property type="entry name" value="FliS_sf"/>
</dbReference>
<evidence type="ECO:0000256" key="4">
    <source>
        <dbReference type="ARBA" id="ARBA00022795"/>
    </source>
</evidence>
<keyword evidence="5" id="KW-0143">Chaperone</keyword>
<keyword evidence="3 6" id="KW-0963">Cytoplasm</keyword>
<dbReference type="Pfam" id="PF02561">
    <property type="entry name" value="FliS"/>
    <property type="match status" value="1"/>
</dbReference>
<dbReference type="EMBL" id="JAEDAK010000002">
    <property type="protein sequence ID" value="MBH9575874.1"/>
    <property type="molecule type" value="Genomic_DNA"/>
</dbReference>
<keyword evidence="4 6" id="KW-1005">Bacterial flagellum biogenesis</keyword>
<protein>
    <recommendedName>
        <fullName evidence="6">Flagellar secretion chaperone FliS</fullName>
    </recommendedName>
</protein>
<dbReference type="Proteomes" id="UP000613266">
    <property type="component" value="Unassembled WGS sequence"/>
</dbReference>